<accession>A0A6F9D8J2</accession>
<name>A0A6F9D8J2_9ASCI</name>
<gene>
    <name evidence="2" type="primary">C1orf109-001</name>
</gene>
<feature type="compositionally biased region" description="Polar residues" evidence="1">
    <location>
        <begin position="132"/>
        <end position="146"/>
    </location>
</feature>
<feature type="compositionally biased region" description="Acidic residues" evidence="1">
    <location>
        <begin position="186"/>
        <end position="203"/>
    </location>
</feature>
<evidence type="ECO:0000313" key="2">
    <source>
        <dbReference type="EMBL" id="CAB3226622.1"/>
    </source>
</evidence>
<feature type="compositionally biased region" description="Acidic residues" evidence="1">
    <location>
        <begin position="159"/>
        <end position="172"/>
    </location>
</feature>
<sequence length="253" mass="28714">MEKPEEQQKTDATSSEVAAETQEASQDDSEFDVSEEEIELDEPSDTEDYKPPVKKTEEAEKEDLDDDDDEDISSGEEEEGVHIQEVAVGKVKYVKLAFDDVEEKRKEFIHKLETEESESEDEEQAKNKENVENNSQEKSSAENQQVPKAKFSDYRQLLDEDMDEYNSDDDDNFNPVYCGETLSDVEYNEDDERNTESEPEIEEQECHEMHKRTGEPLICIRMMEQLDLPPDCAMAAVSAASPDAASPGAMECA</sequence>
<protein>
    <submittedName>
        <fullName evidence="2">Uncharacterized protein C1orf109 homolog</fullName>
    </submittedName>
</protein>
<feature type="compositionally biased region" description="Acidic residues" evidence="1">
    <location>
        <begin position="25"/>
        <end position="46"/>
    </location>
</feature>
<evidence type="ECO:0000256" key="1">
    <source>
        <dbReference type="SAM" id="MobiDB-lite"/>
    </source>
</evidence>
<dbReference type="AlphaFoldDB" id="A0A6F9D8J2"/>
<feature type="compositionally biased region" description="Acidic residues" evidence="1">
    <location>
        <begin position="59"/>
        <end position="79"/>
    </location>
</feature>
<proteinExistence type="evidence at transcript level"/>
<feature type="compositionally biased region" description="Basic and acidic residues" evidence="1">
    <location>
        <begin position="47"/>
        <end position="58"/>
    </location>
</feature>
<dbReference type="EMBL" id="LR783464">
    <property type="protein sequence ID" value="CAB3226622.1"/>
    <property type="molecule type" value="mRNA"/>
</dbReference>
<feature type="region of interest" description="Disordered" evidence="1">
    <location>
        <begin position="1"/>
        <end position="83"/>
    </location>
</feature>
<feature type="region of interest" description="Disordered" evidence="1">
    <location>
        <begin position="111"/>
        <end position="209"/>
    </location>
</feature>
<organism evidence="2">
    <name type="scientific">Phallusia mammillata</name>
    <dbReference type="NCBI Taxonomy" id="59560"/>
    <lineage>
        <taxon>Eukaryota</taxon>
        <taxon>Metazoa</taxon>
        <taxon>Chordata</taxon>
        <taxon>Tunicata</taxon>
        <taxon>Ascidiacea</taxon>
        <taxon>Phlebobranchia</taxon>
        <taxon>Ascidiidae</taxon>
        <taxon>Phallusia</taxon>
    </lineage>
</organism>
<reference evidence="2" key="1">
    <citation type="submission" date="2020-04" db="EMBL/GenBank/DDBJ databases">
        <authorList>
            <person name="Neveu A P."/>
        </authorList>
    </citation>
    <scope>NUCLEOTIDE SEQUENCE</scope>
    <source>
        <tissue evidence="2">Whole embryo</tissue>
    </source>
</reference>